<dbReference type="PANTHER" id="PTHR12631:SF10">
    <property type="entry name" value="BETA-XYLOSIDASE-LIKE PROTEIN-RELATED"/>
    <property type="match status" value="1"/>
</dbReference>
<dbReference type="EMBL" id="CP098502">
    <property type="protein sequence ID" value="UTI66442.1"/>
    <property type="molecule type" value="Genomic_DNA"/>
</dbReference>
<evidence type="ECO:0000313" key="3">
    <source>
        <dbReference type="Proteomes" id="UP001056035"/>
    </source>
</evidence>
<dbReference type="RefSeq" id="WP_254573113.1">
    <property type="nucleotide sequence ID" value="NZ_CP098502.1"/>
</dbReference>
<dbReference type="Proteomes" id="UP001056035">
    <property type="component" value="Chromosome"/>
</dbReference>
<evidence type="ECO:0000313" key="2">
    <source>
        <dbReference type="EMBL" id="UTI66442.1"/>
    </source>
</evidence>
<feature type="chain" id="PRO_5047115358" description="Cellulase (Glycosyl hydrolase family 5)" evidence="1">
    <location>
        <begin position="22"/>
        <end position="546"/>
    </location>
</feature>
<reference evidence="2 3" key="1">
    <citation type="submission" date="2022-06" db="EMBL/GenBank/DDBJ databases">
        <title>Paraconexibacter antarcticus.</title>
        <authorList>
            <person name="Kim C.S."/>
        </authorList>
    </citation>
    <scope>NUCLEOTIDE SEQUENCE [LARGE SCALE GENOMIC DNA]</scope>
    <source>
        <strain evidence="2 3">02-257</strain>
    </source>
</reference>
<keyword evidence="1" id="KW-0732">Signal</keyword>
<dbReference type="InterPro" id="IPR017853">
    <property type="entry name" value="GH"/>
</dbReference>
<dbReference type="SUPFAM" id="SSF51445">
    <property type="entry name" value="(Trans)glycosidases"/>
    <property type="match status" value="1"/>
</dbReference>
<sequence>MPVAAVLIALLAGLLSAVGGAAGVPAADASTTQESLFQDDNLLLYRGDATADATLRELRGLGVTMVRVTVPWRAFAPAHRARTRPAAFTDATDPAQYDPIVFDLHDHLLRVAARLGMKVLFNVTGGAPAWATGRRDGRFVSLQYKPDARAFRQFVQMLGTRYDGRHRDENQGGAEIPRVSAWSIWNEPNQGAGLQPQWERDRHGRLVPVAPRIYRGLAQAMLSALRATGHGGDTILLGETAPRGVDRRTTTGSLRPVPFLAGLLCLDAATLTPLTGQAARDQACDLRSASRRLAVTGYGHHPYSIVSSPATPDPDARDITLADEARLGRLLDAGAARGLLPPRLPYWWTEYGWQTRPPDPVRGVDPAAQAQWLAEAEAQTRADPRTAALGQFLLVDDLPRDEPGATLERRWGTYQSGLELADRTHKPGYDAYRLPFVLTGTRAWGLVRPVAGGAATATGAGATVQLEHAPAGSDAFTDVGEPVPVAADGTVTTTMGPVEPGRYRFRWSPPEAGAAPAGGLAGLLHPGAGTSAAPTFTSAVATVAPA</sequence>
<dbReference type="InterPro" id="IPR051923">
    <property type="entry name" value="Glycosyl_Hydrolase_39"/>
</dbReference>
<evidence type="ECO:0008006" key="4">
    <source>
        <dbReference type="Google" id="ProtNLM"/>
    </source>
</evidence>
<protein>
    <recommendedName>
        <fullName evidence="4">Cellulase (Glycosyl hydrolase family 5)</fullName>
    </recommendedName>
</protein>
<feature type="signal peptide" evidence="1">
    <location>
        <begin position="1"/>
        <end position="21"/>
    </location>
</feature>
<organism evidence="2 3">
    <name type="scientific">Paraconexibacter antarcticus</name>
    <dbReference type="NCBI Taxonomy" id="2949664"/>
    <lineage>
        <taxon>Bacteria</taxon>
        <taxon>Bacillati</taxon>
        <taxon>Actinomycetota</taxon>
        <taxon>Thermoleophilia</taxon>
        <taxon>Solirubrobacterales</taxon>
        <taxon>Paraconexibacteraceae</taxon>
        <taxon>Paraconexibacter</taxon>
    </lineage>
</organism>
<evidence type="ECO:0000256" key="1">
    <source>
        <dbReference type="SAM" id="SignalP"/>
    </source>
</evidence>
<name>A0ABY5E025_9ACTN</name>
<dbReference type="PANTHER" id="PTHR12631">
    <property type="entry name" value="ALPHA-L-IDURONIDASE"/>
    <property type="match status" value="1"/>
</dbReference>
<accession>A0ABY5E025</accession>
<dbReference type="Gene3D" id="3.20.20.80">
    <property type="entry name" value="Glycosidases"/>
    <property type="match status" value="1"/>
</dbReference>
<gene>
    <name evidence="2" type="ORF">NBH00_09580</name>
</gene>
<keyword evidence="3" id="KW-1185">Reference proteome</keyword>
<proteinExistence type="predicted"/>